<reference evidence="1" key="2">
    <citation type="journal article" date="2015" name="Fish Shellfish Immunol.">
        <title>Early steps in the European eel (Anguilla anguilla)-Vibrio vulnificus interaction in the gills: Role of the RtxA13 toxin.</title>
        <authorList>
            <person name="Callol A."/>
            <person name="Pajuelo D."/>
            <person name="Ebbesson L."/>
            <person name="Teles M."/>
            <person name="MacKenzie S."/>
            <person name="Amaro C."/>
        </authorList>
    </citation>
    <scope>NUCLEOTIDE SEQUENCE</scope>
</reference>
<sequence>MLCKSCVSLWIRASGKCL</sequence>
<dbReference type="AlphaFoldDB" id="A0A0E9SP06"/>
<reference evidence="1" key="1">
    <citation type="submission" date="2014-11" db="EMBL/GenBank/DDBJ databases">
        <authorList>
            <person name="Amaro Gonzalez C."/>
        </authorList>
    </citation>
    <scope>NUCLEOTIDE SEQUENCE</scope>
</reference>
<evidence type="ECO:0000313" key="1">
    <source>
        <dbReference type="EMBL" id="JAH42395.1"/>
    </source>
</evidence>
<name>A0A0E9SP06_ANGAN</name>
<accession>A0A0E9SP06</accession>
<organism evidence="1">
    <name type="scientific">Anguilla anguilla</name>
    <name type="common">European freshwater eel</name>
    <name type="synonym">Muraena anguilla</name>
    <dbReference type="NCBI Taxonomy" id="7936"/>
    <lineage>
        <taxon>Eukaryota</taxon>
        <taxon>Metazoa</taxon>
        <taxon>Chordata</taxon>
        <taxon>Craniata</taxon>
        <taxon>Vertebrata</taxon>
        <taxon>Euteleostomi</taxon>
        <taxon>Actinopterygii</taxon>
        <taxon>Neopterygii</taxon>
        <taxon>Teleostei</taxon>
        <taxon>Anguilliformes</taxon>
        <taxon>Anguillidae</taxon>
        <taxon>Anguilla</taxon>
    </lineage>
</organism>
<protein>
    <submittedName>
        <fullName evidence="1">Uncharacterized protein</fullName>
    </submittedName>
</protein>
<proteinExistence type="predicted"/>
<dbReference type="EMBL" id="GBXM01066182">
    <property type="protein sequence ID" value="JAH42395.1"/>
    <property type="molecule type" value="Transcribed_RNA"/>
</dbReference>